<feature type="compositionally biased region" description="Basic and acidic residues" evidence="6">
    <location>
        <begin position="229"/>
        <end position="238"/>
    </location>
</feature>
<dbReference type="EMBL" id="BNDS01000007">
    <property type="protein sequence ID" value="GHH98415.1"/>
    <property type="molecule type" value="Genomic_DNA"/>
</dbReference>
<dbReference type="PROSITE" id="PS51849">
    <property type="entry name" value="RSGI_N"/>
    <property type="match status" value="1"/>
</dbReference>
<comment type="subcellular location">
    <subcellularLocation>
        <location evidence="1">Cell membrane</location>
        <topology evidence="1">Single-pass membrane protein</topology>
    </subcellularLocation>
</comment>
<proteinExistence type="predicted"/>
<evidence type="ECO:0000256" key="7">
    <source>
        <dbReference type="SAM" id="Phobius"/>
    </source>
</evidence>
<feature type="region of interest" description="Disordered" evidence="6">
    <location>
        <begin position="223"/>
        <end position="296"/>
    </location>
</feature>
<evidence type="ECO:0000259" key="8">
    <source>
        <dbReference type="PROSITE" id="PS51849"/>
    </source>
</evidence>
<keyword evidence="3 7" id="KW-0812">Transmembrane</keyword>
<evidence type="ECO:0000256" key="4">
    <source>
        <dbReference type="ARBA" id="ARBA00022989"/>
    </source>
</evidence>
<evidence type="ECO:0000256" key="2">
    <source>
        <dbReference type="ARBA" id="ARBA00022475"/>
    </source>
</evidence>
<evidence type="ECO:0000256" key="1">
    <source>
        <dbReference type="ARBA" id="ARBA00004162"/>
    </source>
</evidence>
<sequence>MKKGIVMQIDETFLTLLTPDGEFLRAKRLDMPYMIGEEICFYPVTITKTNNLHKRLNHLFRLKPIWVVSLALLVIIGSLFPVLQKDKAYAYMSIDVNPSIELGVNDKMQVIELTGFNEAGKKIISQLSDWKKQDAAELTKTLLLTMKKEGFLENNQHVIFSTVRTDKVEKVAEEKLQKHLNEIKATINSQALELTVLNCTEEELKKAHELGVTAGKYEANNSKKVNVKSTEKKKDKNGPQKQPKKIREISQTNGQYKKQSENPTGINKGTNRQPPFSEKKMAPGQLKKVNGEQEKNFGQTKKVIKLEKNFGQTKKAIKQEKKYGQTKKALNQEKHQKKHPIQSQEKQQKKYPEKDQQKPGNKGKHSHQRNNKVHFQSKNKANQNYYGKNRGYQQKKK</sequence>
<feature type="compositionally biased region" description="Basic residues" evidence="6">
    <location>
        <begin position="361"/>
        <end position="377"/>
    </location>
</feature>
<dbReference type="RefSeq" id="WP_191272247.1">
    <property type="nucleotide sequence ID" value="NZ_BNDS01000007.1"/>
</dbReference>
<feature type="domain" description="RsgI N-terminal anti-sigma" evidence="8">
    <location>
        <begin position="2"/>
        <end position="50"/>
    </location>
</feature>
<keyword evidence="10" id="KW-1185">Reference proteome</keyword>
<dbReference type="InterPro" id="IPR055431">
    <property type="entry name" value="RsgI_M"/>
</dbReference>
<dbReference type="Proteomes" id="UP000637074">
    <property type="component" value="Unassembled WGS sequence"/>
</dbReference>
<gene>
    <name evidence="9" type="primary">rsgI</name>
    <name evidence="9" type="ORF">AM1BK_19580</name>
</gene>
<dbReference type="Pfam" id="PF23750">
    <property type="entry name" value="RsgI_M"/>
    <property type="match status" value="1"/>
</dbReference>
<feature type="region of interest" description="Disordered" evidence="6">
    <location>
        <begin position="315"/>
        <end position="397"/>
    </location>
</feature>
<accession>A0ABQ3N3H7</accession>
<dbReference type="InterPro" id="IPR024449">
    <property type="entry name" value="Anti-sigma_RsgI_N"/>
</dbReference>
<keyword evidence="2" id="KW-1003">Cell membrane</keyword>
<evidence type="ECO:0000256" key="6">
    <source>
        <dbReference type="SAM" id="MobiDB-lite"/>
    </source>
</evidence>
<evidence type="ECO:0000313" key="10">
    <source>
        <dbReference type="Proteomes" id="UP000637074"/>
    </source>
</evidence>
<feature type="compositionally biased region" description="Basic and acidic residues" evidence="6">
    <location>
        <begin position="346"/>
        <end position="357"/>
    </location>
</feature>
<evidence type="ECO:0000256" key="3">
    <source>
        <dbReference type="ARBA" id="ARBA00022692"/>
    </source>
</evidence>
<feature type="compositionally biased region" description="Polar residues" evidence="6">
    <location>
        <begin position="249"/>
        <end position="274"/>
    </location>
</feature>
<comment type="caution">
    <text evidence="9">The sequence shown here is derived from an EMBL/GenBank/DDBJ whole genome shotgun (WGS) entry which is preliminary data.</text>
</comment>
<keyword evidence="4 7" id="KW-1133">Transmembrane helix</keyword>
<feature type="transmembrane region" description="Helical" evidence="7">
    <location>
        <begin position="64"/>
        <end position="83"/>
    </location>
</feature>
<name>A0ABQ3N3H7_9BACI</name>
<organism evidence="9 10">
    <name type="scientific">Neobacillus kokaensis</name>
    <dbReference type="NCBI Taxonomy" id="2759023"/>
    <lineage>
        <taxon>Bacteria</taxon>
        <taxon>Bacillati</taxon>
        <taxon>Bacillota</taxon>
        <taxon>Bacilli</taxon>
        <taxon>Bacillales</taxon>
        <taxon>Bacillaceae</taxon>
        <taxon>Neobacillus</taxon>
    </lineage>
</organism>
<protein>
    <submittedName>
        <fullName evidence="9">Anti-sigma-I factor RsgI</fullName>
    </submittedName>
</protein>
<keyword evidence="5 7" id="KW-0472">Membrane</keyword>
<evidence type="ECO:0000256" key="5">
    <source>
        <dbReference type="ARBA" id="ARBA00023136"/>
    </source>
</evidence>
<dbReference type="Pfam" id="PF12791">
    <property type="entry name" value="RsgI_N"/>
    <property type="match status" value="1"/>
</dbReference>
<reference evidence="9 10" key="1">
    <citation type="journal article" date="2022" name="Int. J. Syst. Evol. Microbiol.">
        <title>Neobacillus kokaensis sp. nov., isolated from soil.</title>
        <authorList>
            <person name="Yuki K."/>
            <person name="Matsubara H."/>
            <person name="Yamaguchi S."/>
        </authorList>
    </citation>
    <scope>NUCLEOTIDE SEQUENCE [LARGE SCALE GENOMIC DNA]</scope>
    <source>
        <strain evidence="9 10">LOB 377</strain>
    </source>
</reference>
<evidence type="ECO:0000313" key="9">
    <source>
        <dbReference type="EMBL" id="GHH98415.1"/>
    </source>
</evidence>